<dbReference type="Pfam" id="PF11716">
    <property type="entry name" value="MDMPI_N"/>
    <property type="match status" value="1"/>
</dbReference>
<dbReference type="Proteomes" id="UP000295163">
    <property type="component" value="Unassembled WGS sequence"/>
</dbReference>
<accession>A0A4V3B3J9</accession>
<dbReference type="NCBIfam" id="TIGR03083">
    <property type="entry name" value="maleylpyruvate isomerase family mycothiol-dependent enzyme"/>
    <property type="match status" value="1"/>
</dbReference>
<protein>
    <submittedName>
        <fullName evidence="3">TIGR03084 family protein</fullName>
    </submittedName>
</protein>
<sequence>MTFPGPAALLADLRQEGDLLEELLRPLSAEDWDRPTPAEGWTIRHQIAHLTWTERTMLTALEEPEVFAQLRERFRAEPGVVDRGATEGATRSPAEILASWQDSRRNVLERLAAVPQGERIPWIGPPMGASMMASARIMETFAHGQDVRDALGVPPVASYRLRHVAHLGVATRDYAFRQRRLDPPVEPFRVELTHENETWTWGPAEAAQRVHGPALDFALLATRRRHRQDGRLVAEGFHADAWLDIVQAFAGRPGPGRAPLSPTD</sequence>
<evidence type="ECO:0000259" key="2">
    <source>
        <dbReference type="Pfam" id="PF11716"/>
    </source>
</evidence>
<reference evidence="3 4" key="1">
    <citation type="submission" date="2019-03" db="EMBL/GenBank/DDBJ databases">
        <title>Genome Sequencing and Assembly of Various Microbes Isolated from Partially Reclaimed Soil and Acid Mine Drainage (AMD) Site.</title>
        <authorList>
            <person name="Steinbock B."/>
            <person name="Bechtold R."/>
            <person name="Sevigny J.L."/>
            <person name="Thomas D."/>
            <person name="Cuthill L.R."/>
            <person name="Aveiro Johannsen E.J."/>
            <person name="Thomas K."/>
            <person name="Ghosh A."/>
        </authorList>
    </citation>
    <scope>NUCLEOTIDE SEQUENCE [LARGE SCALE GENOMIC DNA]</scope>
    <source>
        <strain evidence="3 4">S-A3</strain>
    </source>
</reference>
<gene>
    <name evidence="3" type="ORF">E2R59_06225</name>
</gene>
<proteinExistence type="predicted"/>
<evidence type="ECO:0000313" key="3">
    <source>
        <dbReference type="EMBL" id="TDL44660.1"/>
    </source>
</evidence>
<dbReference type="InterPro" id="IPR034660">
    <property type="entry name" value="DinB/YfiT-like"/>
</dbReference>
<dbReference type="SUPFAM" id="SSF109854">
    <property type="entry name" value="DinB/YfiT-like putative metalloenzymes"/>
    <property type="match status" value="1"/>
</dbReference>
<evidence type="ECO:0000259" key="1">
    <source>
        <dbReference type="Pfam" id="PF08608"/>
    </source>
</evidence>
<dbReference type="GO" id="GO:0046872">
    <property type="term" value="F:metal ion binding"/>
    <property type="evidence" value="ECO:0007669"/>
    <property type="project" value="InterPro"/>
</dbReference>
<dbReference type="GeneID" id="64347004"/>
<evidence type="ECO:0000313" key="4">
    <source>
        <dbReference type="Proteomes" id="UP000295163"/>
    </source>
</evidence>
<dbReference type="NCBIfam" id="TIGR03084">
    <property type="entry name" value="TIGR03084 family metal-binding protein"/>
    <property type="match status" value="1"/>
</dbReference>
<comment type="caution">
    <text evidence="3">The sequence shown here is derived from an EMBL/GenBank/DDBJ whole genome shotgun (WGS) entry which is preliminary data.</text>
</comment>
<feature type="domain" description="tRNA wybutosine-synthesis" evidence="1">
    <location>
        <begin position="191"/>
        <end position="227"/>
    </location>
</feature>
<dbReference type="Pfam" id="PF08608">
    <property type="entry name" value="Wyosine_form"/>
    <property type="match status" value="1"/>
</dbReference>
<feature type="domain" description="Mycothiol-dependent maleylpyruvate isomerase metal-binding" evidence="2">
    <location>
        <begin position="13"/>
        <end position="148"/>
    </location>
</feature>
<organism evidence="3 4">
    <name type="scientific">Kocuria rosea</name>
    <name type="common">Deinococcus erythromyxa</name>
    <name type="synonym">Micrococcus rubens</name>
    <dbReference type="NCBI Taxonomy" id="1275"/>
    <lineage>
        <taxon>Bacteria</taxon>
        <taxon>Bacillati</taxon>
        <taxon>Actinomycetota</taxon>
        <taxon>Actinomycetes</taxon>
        <taxon>Micrococcales</taxon>
        <taxon>Micrococcaceae</taxon>
        <taxon>Kocuria</taxon>
    </lineage>
</organism>
<dbReference type="InterPro" id="IPR024344">
    <property type="entry name" value="MDMPI_metal-binding"/>
</dbReference>
<dbReference type="RefSeq" id="WP_133409738.1">
    <property type="nucleotide sequence ID" value="NZ_SMZT01000002.1"/>
</dbReference>
<dbReference type="InterPro" id="IPR013917">
    <property type="entry name" value="tRNA_wybutosine-synth"/>
</dbReference>
<dbReference type="AlphaFoldDB" id="A0A4V3B3J9"/>
<dbReference type="EMBL" id="SMZT01000002">
    <property type="protein sequence ID" value="TDL44660.1"/>
    <property type="molecule type" value="Genomic_DNA"/>
</dbReference>
<name>A0A4V3B3J9_KOCRO</name>
<dbReference type="InterPro" id="IPR017518">
    <property type="entry name" value="CHP03084"/>
</dbReference>
<dbReference type="InterPro" id="IPR017517">
    <property type="entry name" value="Maleyloyr_isom"/>
</dbReference>
<dbReference type="Gene3D" id="1.20.120.450">
    <property type="entry name" value="dinb family like domain"/>
    <property type="match status" value="1"/>
</dbReference>